<evidence type="ECO:0000313" key="2">
    <source>
        <dbReference type="Proteomes" id="UP001497535"/>
    </source>
</evidence>
<keyword evidence="2" id="KW-1185">Reference proteome</keyword>
<dbReference type="Proteomes" id="UP001497535">
    <property type="component" value="Unassembled WGS sequence"/>
</dbReference>
<reference evidence="1" key="1">
    <citation type="submission" date="2023-11" db="EMBL/GenBank/DDBJ databases">
        <authorList>
            <person name="Poullet M."/>
        </authorList>
    </citation>
    <scope>NUCLEOTIDE SEQUENCE</scope>
    <source>
        <strain evidence="1">E1834</strain>
    </source>
</reference>
<comment type="caution">
    <text evidence="1">The sequence shown here is derived from an EMBL/GenBank/DDBJ whole genome shotgun (WGS) entry which is preliminary data.</text>
</comment>
<protein>
    <submittedName>
        <fullName evidence="1">Uncharacterized protein</fullName>
    </submittedName>
</protein>
<evidence type="ECO:0000313" key="1">
    <source>
        <dbReference type="EMBL" id="CAK5093594.1"/>
    </source>
</evidence>
<dbReference type="EMBL" id="CAVMJV010000095">
    <property type="protein sequence ID" value="CAK5093594.1"/>
    <property type="molecule type" value="Genomic_DNA"/>
</dbReference>
<accession>A0ACB1ALP8</accession>
<name>A0ACB1ALP8_MELEN</name>
<sequence length="74" mass="8577">MKLENYFCLNYILIKIVLQLILIKSTLQTDPKGKSIVNEPNVGRNQKAFKFVGKIEPKINSYGDRDGRLYNVFK</sequence>
<organism evidence="1 2">
    <name type="scientific">Meloidogyne enterolobii</name>
    <name type="common">Root-knot nematode worm</name>
    <name type="synonym">Meloidogyne mayaguensis</name>
    <dbReference type="NCBI Taxonomy" id="390850"/>
    <lineage>
        <taxon>Eukaryota</taxon>
        <taxon>Metazoa</taxon>
        <taxon>Ecdysozoa</taxon>
        <taxon>Nematoda</taxon>
        <taxon>Chromadorea</taxon>
        <taxon>Rhabditida</taxon>
        <taxon>Tylenchina</taxon>
        <taxon>Tylenchomorpha</taxon>
        <taxon>Tylenchoidea</taxon>
        <taxon>Meloidogynidae</taxon>
        <taxon>Meloidogyninae</taxon>
        <taxon>Meloidogyne</taxon>
    </lineage>
</organism>
<gene>
    <name evidence="1" type="ORF">MENTE1834_LOCUS40408</name>
</gene>
<proteinExistence type="predicted"/>